<feature type="non-terminal residue" evidence="1">
    <location>
        <position position="1"/>
    </location>
</feature>
<name>X1J3Q1_9ZZZZ</name>
<proteinExistence type="predicted"/>
<dbReference type="EMBL" id="BARU01026429">
    <property type="protein sequence ID" value="GAH76125.1"/>
    <property type="molecule type" value="Genomic_DNA"/>
</dbReference>
<organism evidence="1">
    <name type="scientific">marine sediment metagenome</name>
    <dbReference type="NCBI Taxonomy" id="412755"/>
    <lineage>
        <taxon>unclassified sequences</taxon>
        <taxon>metagenomes</taxon>
        <taxon>ecological metagenomes</taxon>
    </lineage>
</organism>
<reference evidence="1" key="1">
    <citation type="journal article" date="2014" name="Front. Microbiol.">
        <title>High frequency of phylogenetically diverse reductive dehalogenase-homologous genes in deep subseafloor sedimentary metagenomes.</title>
        <authorList>
            <person name="Kawai M."/>
            <person name="Futagami T."/>
            <person name="Toyoda A."/>
            <person name="Takaki Y."/>
            <person name="Nishi S."/>
            <person name="Hori S."/>
            <person name="Arai W."/>
            <person name="Tsubouchi T."/>
            <person name="Morono Y."/>
            <person name="Uchiyama I."/>
            <person name="Ito T."/>
            <person name="Fujiyama A."/>
            <person name="Inagaki F."/>
            <person name="Takami H."/>
        </authorList>
    </citation>
    <scope>NUCLEOTIDE SEQUENCE</scope>
    <source>
        <strain evidence="1">Expedition CK06-06</strain>
    </source>
</reference>
<protein>
    <submittedName>
        <fullName evidence="1">Uncharacterized protein</fullName>
    </submittedName>
</protein>
<evidence type="ECO:0000313" key="1">
    <source>
        <dbReference type="EMBL" id="GAH76125.1"/>
    </source>
</evidence>
<accession>X1J3Q1</accession>
<feature type="non-terminal residue" evidence="1">
    <location>
        <position position="271"/>
    </location>
</feature>
<comment type="caution">
    <text evidence="1">The sequence shown here is derived from an EMBL/GenBank/DDBJ whole genome shotgun (WGS) entry which is preliminary data.</text>
</comment>
<gene>
    <name evidence="1" type="ORF">S03H2_42455</name>
</gene>
<dbReference type="AlphaFoldDB" id="X1J3Q1"/>
<sequence>VVPEGATGAIFHLINTDDGATRRFGLRKKGSTDNYDGGLRRHTHSWAMVGLDENRKCQGLCESIATAEFLLVGYTGENYTFFTNGHDITPATKTAWVETDIATECPGAIAAIIECASNMDYQCFFGARKHGSTDDRHRGNYHMWMVVGLDEAKHLDLYHHLFGNAVGVFNLIGYITAGVTFYANGYDISPTQDTLYHTVSLGSFLANPIIAFIEIDNTAGAFDYAIRKNTMCADIYYDGDNHNFAIVHPNTPDSTLRVKLSHANFKIFLLG</sequence>